<gene>
    <name evidence="2" type="ORF">SAMN05421849_1636</name>
</gene>
<organism evidence="2 3">
    <name type="scientific">Pontibaca methylaminivorans</name>
    <dbReference type="NCBI Taxonomy" id="515897"/>
    <lineage>
        <taxon>Bacteria</taxon>
        <taxon>Pseudomonadati</taxon>
        <taxon>Pseudomonadota</taxon>
        <taxon>Alphaproteobacteria</taxon>
        <taxon>Rhodobacterales</taxon>
        <taxon>Roseobacteraceae</taxon>
        <taxon>Pontibaca</taxon>
    </lineage>
</organism>
<evidence type="ECO:0000256" key="1">
    <source>
        <dbReference type="SAM" id="SignalP"/>
    </source>
</evidence>
<dbReference type="OrthoDB" id="7791409at2"/>
<dbReference type="EMBL" id="FTPS01000001">
    <property type="protein sequence ID" value="SIT82191.1"/>
    <property type="molecule type" value="Genomic_DNA"/>
</dbReference>
<dbReference type="RefSeq" id="WP_076649346.1">
    <property type="nucleotide sequence ID" value="NZ_FTPS01000001.1"/>
</dbReference>
<evidence type="ECO:0008006" key="4">
    <source>
        <dbReference type="Google" id="ProtNLM"/>
    </source>
</evidence>
<name>A0A1R3WV07_9RHOB</name>
<feature type="signal peptide" evidence="1">
    <location>
        <begin position="1"/>
        <end position="26"/>
    </location>
</feature>
<sequence length="510" mass="55045">MTIAFSPWRGITTAVALSAFATAAHADLSAQQVWDDWRTYMEDSGYEVTGEESASGGKLTVTDVRMSLELPDSSGGVEITMPTLEFSEQGDGSVEIGLPESFPMQFEGRTEDDKDFALSVEYRLDASSMFASGDPGDTRYVFRATGITLELVEAKIDGEALPADAASGKLALDTVTSHTTMKQGDKRDYEQSTEADRLTYDVAYTAPDSGEDVALKGEMRGVRFTGAGGFPAGVNAADLAGLMNRDADFEGTLSFLSASNEASGKDEDEYFNLKTSSRDGALSFAMKDGHLRYELAQEGLTVDASSSSLPMPVTIEIEEAALRLDMPFTKAEEAQDFSLSARLKDFIMAESVWALFDEKKTLPRDPANIALDLSGRAKLLFDYLNPEVAAELEESGEAPGEIEEINIDNLLVSMLGARLTGKGAFTFHNEDTQTFDGFPRPEGTAEIEITGANGLLDRLIEGGFLDKDSAMGFRMMLSMFSVPGEGEDTVTSAIEVNDKGHVLANGQRLR</sequence>
<evidence type="ECO:0000313" key="3">
    <source>
        <dbReference type="Proteomes" id="UP000192455"/>
    </source>
</evidence>
<feature type="chain" id="PRO_5012435878" description="DUF2125 domain-containing protein" evidence="1">
    <location>
        <begin position="27"/>
        <end position="510"/>
    </location>
</feature>
<dbReference type="Pfam" id="PF09898">
    <property type="entry name" value="DUF2125"/>
    <property type="match status" value="1"/>
</dbReference>
<dbReference type="STRING" id="515897.SAMN05421849_1636"/>
<proteinExistence type="predicted"/>
<reference evidence="2 3" key="1">
    <citation type="submission" date="2017-01" db="EMBL/GenBank/DDBJ databases">
        <authorList>
            <person name="Mah S.A."/>
            <person name="Swanson W.J."/>
            <person name="Moy G.W."/>
            <person name="Vacquier V.D."/>
        </authorList>
    </citation>
    <scope>NUCLEOTIDE SEQUENCE [LARGE SCALE GENOMIC DNA]</scope>
    <source>
        <strain evidence="2 3">DSM 21219</strain>
    </source>
</reference>
<keyword evidence="1" id="KW-0732">Signal</keyword>
<protein>
    <recommendedName>
        <fullName evidence="4">DUF2125 domain-containing protein</fullName>
    </recommendedName>
</protein>
<dbReference type="InterPro" id="IPR018666">
    <property type="entry name" value="DUF2125"/>
</dbReference>
<dbReference type="Proteomes" id="UP000192455">
    <property type="component" value="Unassembled WGS sequence"/>
</dbReference>
<keyword evidence="3" id="KW-1185">Reference proteome</keyword>
<evidence type="ECO:0000313" key="2">
    <source>
        <dbReference type="EMBL" id="SIT82191.1"/>
    </source>
</evidence>
<accession>A0A1R3WV07</accession>
<dbReference type="AlphaFoldDB" id="A0A1R3WV07"/>